<feature type="region of interest" description="Disordered" evidence="1">
    <location>
        <begin position="22"/>
        <end position="77"/>
    </location>
</feature>
<gene>
    <name evidence="2" type="ORF">EYF80_041873</name>
</gene>
<evidence type="ECO:0000313" key="2">
    <source>
        <dbReference type="EMBL" id="TNN47930.1"/>
    </source>
</evidence>
<organism evidence="2 3">
    <name type="scientific">Liparis tanakae</name>
    <name type="common">Tanaka's snailfish</name>
    <dbReference type="NCBI Taxonomy" id="230148"/>
    <lineage>
        <taxon>Eukaryota</taxon>
        <taxon>Metazoa</taxon>
        <taxon>Chordata</taxon>
        <taxon>Craniata</taxon>
        <taxon>Vertebrata</taxon>
        <taxon>Euteleostomi</taxon>
        <taxon>Actinopterygii</taxon>
        <taxon>Neopterygii</taxon>
        <taxon>Teleostei</taxon>
        <taxon>Neoteleostei</taxon>
        <taxon>Acanthomorphata</taxon>
        <taxon>Eupercaria</taxon>
        <taxon>Perciformes</taxon>
        <taxon>Cottioidei</taxon>
        <taxon>Cottales</taxon>
        <taxon>Liparidae</taxon>
        <taxon>Liparis</taxon>
    </lineage>
</organism>
<evidence type="ECO:0000256" key="1">
    <source>
        <dbReference type="SAM" id="MobiDB-lite"/>
    </source>
</evidence>
<name>A0A4Z2G410_9TELE</name>
<dbReference type="Proteomes" id="UP000314294">
    <property type="component" value="Unassembled WGS sequence"/>
</dbReference>
<sequence>MSSGTSEVMRRVTRRLTRLLLPSPGSLCGDSSGDLVKAPDLSPPSALIKPISDEMEPISPTSQAGNRPAQRKPGGIQ</sequence>
<accession>A0A4Z2G410</accession>
<evidence type="ECO:0000313" key="3">
    <source>
        <dbReference type="Proteomes" id="UP000314294"/>
    </source>
</evidence>
<dbReference type="AlphaFoldDB" id="A0A4Z2G410"/>
<protein>
    <submittedName>
        <fullName evidence="2">Uncharacterized protein</fullName>
    </submittedName>
</protein>
<keyword evidence="3" id="KW-1185">Reference proteome</keyword>
<proteinExistence type="predicted"/>
<reference evidence="2 3" key="1">
    <citation type="submission" date="2019-03" db="EMBL/GenBank/DDBJ databases">
        <title>First draft genome of Liparis tanakae, snailfish: a comprehensive survey of snailfish specific genes.</title>
        <authorList>
            <person name="Kim W."/>
            <person name="Song I."/>
            <person name="Jeong J.-H."/>
            <person name="Kim D."/>
            <person name="Kim S."/>
            <person name="Ryu S."/>
            <person name="Song J.Y."/>
            <person name="Lee S.K."/>
        </authorList>
    </citation>
    <scope>NUCLEOTIDE SEQUENCE [LARGE SCALE GENOMIC DNA]</scope>
    <source>
        <tissue evidence="2">Muscle</tissue>
    </source>
</reference>
<comment type="caution">
    <text evidence="2">The sequence shown here is derived from an EMBL/GenBank/DDBJ whole genome shotgun (WGS) entry which is preliminary data.</text>
</comment>
<dbReference type="EMBL" id="SRLO01000719">
    <property type="protein sequence ID" value="TNN47930.1"/>
    <property type="molecule type" value="Genomic_DNA"/>
</dbReference>